<feature type="non-terminal residue" evidence="1">
    <location>
        <position position="1"/>
    </location>
</feature>
<dbReference type="InterPro" id="IPR006813">
    <property type="entry name" value="Glyco_trans_17"/>
</dbReference>
<dbReference type="PANTHER" id="PTHR12224:SF0">
    <property type="entry name" value="BETA-1,4-MANNOSYL-GLYCOPROTEIN 4-BETA-N-ACETYLGLUCOSAMINYLTRANSFERASE"/>
    <property type="match status" value="1"/>
</dbReference>
<dbReference type="Proteomes" id="UP000016931">
    <property type="component" value="Unassembled WGS sequence"/>
</dbReference>
<dbReference type="OMA" id="RYHDKMI"/>
<keyword evidence="1" id="KW-0808">Transferase</keyword>
<dbReference type="GeneID" id="27905581"/>
<name>M3CVI8_SPHMS</name>
<sequence>CKSVGFTPYGEQRKVYDLIMFSTELDWLEIRLHTLDPFVDFFVIIESPTTFTGADKPLILREHWDRFLPFWHKIIYREIHDPLTSMRTWDHEDYLRNSLLYAIFPDLKGEEMPYRGDVLIVSDMDELLRPETMLLLRHCNFPARLTLRSQFFYYSFQYRHRGEQWAHPQATIYGGSVENTVAPNDLRMDLIGPGLLQYPYRYFRRFWDRGTLWNAGWHCSSCFSTIAEFQMKMHSFSHQSWNTEYNRLPETIAERVKNGEDLFGRPGEEYEKIEKNEDLPSYVLQQFRELGRFRYMVDRSDSHAGFEDW</sequence>
<proteinExistence type="predicted"/>
<dbReference type="Pfam" id="PF04724">
    <property type="entry name" value="Glyco_transf_17"/>
    <property type="match status" value="2"/>
</dbReference>
<dbReference type="EMBL" id="KB456272">
    <property type="protein sequence ID" value="EMF08172.1"/>
    <property type="molecule type" value="Genomic_DNA"/>
</dbReference>
<dbReference type="GO" id="GO:0016020">
    <property type="term" value="C:membrane"/>
    <property type="evidence" value="ECO:0007669"/>
    <property type="project" value="InterPro"/>
</dbReference>
<evidence type="ECO:0000313" key="2">
    <source>
        <dbReference type="Proteomes" id="UP000016931"/>
    </source>
</evidence>
<dbReference type="RefSeq" id="XP_016756293.1">
    <property type="nucleotide sequence ID" value="XM_016908444.1"/>
</dbReference>
<dbReference type="GO" id="GO:0003830">
    <property type="term" value="F:beta-1,4-mannosylglycoprotein 4-beta-N-acetylglucosaminyltransferase activity"/>
    <property type="evidence" value="ECO:0007669"/>
    <property type="project" value="InterPro"/>
</dbReference>
<dbReference type="OrthoDB" id="6474464at2759"/>
<dbReference type="eggNOG" id="ENOG502QPVW">
    <property type="taxonomic scope" value="Eukaryota"/>
</dbReference>
<dbReference type="GO" id="GO:0006044">
    <property type="term" value="P:N-acetylglucosamine metabolic process"/>
    <property type="evidence" value="ECO:0007669"/>
    <property type="project" value="TreeGrafter"/>
</dbReference>
<accession>M3CVI8</accession>
<evidence type="ECO:0000313" key="1">
    <source>
        <dbReference type="EMBL" id="EMF08172.1"/>
    </source>
</evidence>
<protein>
    <submittedName>
        <fullName evidence="1">Glycosyltransferase family 17 protein</fullName>
    </submittedName>
</protein>
<reference evidence="1 2" key="1">
    <citation type="journal article" date="2012" name="PLoS Pathog.">
        <title>Diverse lifestyles and strategies of plant pathogenesis encoded in the genomes of eighteen Dothideomycetes fungi.</title>
        <authorList>
            <person name="Ohm R.A."/>
            <person name="Feau N."/>
            <person name="Henrissat B."/>
            <person name="Schoch C.L."/>
            <person name="Horwitz B.A."/>
            <person name="Barry K.W."/>
            <person name="Condon B.J."/>
            <person name="Copeland A.C."/>
            <person name="Dhillon B."/>
            <person name="Glaser F."/>
            <person name="Hesse C.N."/>
            <person name="Kosti I."/>
            <person name="LaButti K."/>
            <person name="Lindquist E.A."/>
            <person name="Lucas S."/>
            <person name="Salamov A.A."/>
            <person name="Bradshaw R.E."/>
            <person name="Ciuffetti L."/>
            <person name="Hamelin R.C."/>
            <person name="Kema G.H.J."/>
            <person name="Lawrence C."/>
            <person name="Scott J.A."/>
            <person name="Spatafora J.W."/>
            <person name="Turgeon B.G."/>
            <person name="de Wit P.J.G.M."/>
            <person name="Zhong S."/>
            <person name="Goodwin S.B."/>
            <person name="Grigoriev I.V."/>
        </authorList>
    </citation>
    <scope>NUCLEOTIDE SEQUENCE [LARGE SCALE GENOMIC DNA]</scope>
    <source>
        <strain evidence="1 2">SO2202</strain>
    </source>
</reference>
<dbReference type="AlphaFoldDB" id="M3CVI8"/>
<dbReference type="PANTHER" id="PTHR12224">
    <property type="entry name" value="BETA-1,4-MANNOSYL-GLYCOPROTEIN BETA-1,4-N-ACETYLGLUCOSAMINYL-TRANSFERASE"/>
    <property type="match status" value="1"/>
</dbReference>
<dbReference type="HOGENOM" id="CLU_038606_1_0_1"/>
<keyword evidence="2" id="KW-1185">Reference proteome</keyword>
<gene>
    <name evidence="1" type="ORF">SEPMUDRAFT_28745</name>
</gene>
<dbReference type="STRING" id="692275.M3CVI8"/>
<organism evidence="1 2">
    <name type="scientific">Sphaerulina musiva (strain SO2202)</name>
    <name type="common">Poplar stem canker fungus</name>
    <name type="synonym">Septoria musiva</name>
    <dbReference type="NCBI Taxonomy" id="692275"/>
    <lineage>
        <taxon>Eukaryota</taxon>
        <taxon>Fungi</taxon>
        <taxon>Dikarya</taxon>
        <taxon>Ascomycota</taxon>
        <taxon>Pezizomycotina</taxon>
        <taxon>Dothideomycetes</taxon>
        <taxon>Dothideomycetidae</taxon>
        <taxon>Mycosphaerellales</taxon>
        <taxon>Mycosphaerellaceae</taxon>
        <taxon>Sphaerulina</taxon>
    </lineage>
</organism>
<feature type="non-terminal residue" evidence="1">
    <location>
        <position position="309"/>
    </location>
</feature>